<name>A0A739DQJ1_SALET</name>
<dbReference type="EMBL" id="DAATOH010000005">
    <property type="protein sequence ID" value="HAE9378575.1"/>
    <property type="molecule type" value="Genomic_DNA"/>
</dbReference>
<evidence type="ECO:0000313" key="1">
    <source>
        <dbReference type="EMBL" id="HAE9378575.1"/>
    </source>
</evidence>
<reference evidence="1" key="2">
    <citation type="submission" date="2018-07" db="EMBL/GenBank/DDBJ databases">
        <authorList>
            <consortium name="NCBI Pathogen Detection Project"/>
        </authorList>
    </citation>
    <scope>NUCLEOTIDE SEQUENCE</scope>
    <source>
        <strain evidence="1">10-8108</strain>
    </source>
</reference>
<protein>
    <submittedName>
        <fullName evidence="1">Uncharacterized protein</fullName>
    </submittedName>
</protein>
<dbReference type="AlphaFoldDB" id="A0A739DQJ1"/>
<reference evidence="1" key="1">
    <citation type="journal article" date="2018" name="Genome Biol.">
        <title>SKESA: strategic k-mer extension for scrupulous assemblies.</title>
        <authorList>
            <person name="Souvorov A."/>
            <person name="Agarwala R."/>
            <person name="Lipman D.J."/>
        </authorList>
    </citation>
    <scope>NUCLEOTIDE SEQUENCE</scope>
    <source>
        <strain evidence="1">10-8108</strain>
    </source>
</reference>
<accession>A0A739DQJ1</accession>
<proteinExistence type="predicted"/>
<organism evidence="1">
    <name type="scientific">Salmonella enterica subsp. enterica serovar 4,[5],12:b:-</name>
    <dbReference type="NCBI Taxonomy" id="1340177"/>
    <lineage>
        <taxon>Bacteria</taxon>
        <taxon>Pseudomonadati</taxon>
        <taxon>Pseudomonadota</taxon>
        <taxon>Gammaproteobacteria</taxon>
        <taxon>Enterobacterales</taxon>
        <taxon>Enterobacteriaceae</taxon>
        <taxon>Salmonella</taxon>
    </lineage>
</organism>
<comment type="caution">
    <text evidence="1">The sequence shown here is derived from an EMBL/GenBank/DDBJ whole genome shotgun (WGS) entry which is preliminary data.</text>
</comment>
<gene>
    <name evidence="1" type="ORF">G4Y51_001347</name>
</gene>
<sequence>MLQLLLGRLLCTLHAFIHWQEKYKKRATHTHRATTQYFGDELRLFMAKAQDSGSHFTEMKSEGVGVDAGGVKREECETGRLITSKRP</sequence>